<evidence type="ECO:0000256" key="1">
    <source>
        <dbReference type="SAM" id="MobiDB-lite"/>
    </source>
</evidence>
<dbReference type="Pfam" id="PF10551">
    <property type="entry name" value="MULE"/>
    <property type="match status" value="1"/>
</dbReference>
<dbReference type="OrthoDB" id="1711274at2759"/>
<dbReference type="Proteomes" id="UP000593579">
    <property type="component" value="Unassembled WGS sequence"/>
</dbReference>
<evidence type="ECO:0000259" key="2">
    <source>
        <dbReference type="Pfam" id="PF10551"/>
    </source>
</evidence>
<dbReference type="InterPro" id="IPR018289">
    <property type="entry name" value="MULE_transposase_dom"/>
</dbReference>
<dbReference type="PANTHER" id="PTHR31973">
    <property type="entry name" value="POLYPROTEIN, PUTATIVE-RELATED"/>
    <property type="match status" value="1"/>
</dbReference>
<gene>
    <name evidence="3" type="ORF">Gogos_004581</name>
</gene>
<feature type="domain" description="MULE transposase" evidence="2">
    <location>
        <begin position="103"/>
        <end position="183"/>
    </location>
</feature>
<proteinExistence type="predicted"/>
<dbReference type="AlphaFoldDB" id="A0A7J9CH21"/>
<evidence type="ECO:0000313" key="4">
    <source>
        <dbReference type="Proteomes" id="UP000593579"/>
    </source>
</evidence>
<evidence type="ECO:0000313" key="3">
    <source>
        <dbReference type="EMBL" id="MBA0747688.1"/>
    </source>
</evidence>
<comment type="caution">
    <text evidence="3">The sequence shown here is derived from an EMBL/GenBank/DDBJ whole genome shotgun (WGS) entry which is preliminary data.</text>
</comment>
<dbReference type="PANTHER" id="PTHR31973:SF187">
    <property type="entry name" value="MUTATOR TRANSPOSASE MUDRA PROTEIN"/>
    <property type="match status" value="1"/>
</dbReference>
<name>A0A7J9CH21_GOSGO</name>
<keyword evidence="4" id="KW-1185">Reference proteome</keyword>
<protein>
    <recommendedName>
        <fullName evidence="2">MULE transposase domain-containing protein</fullName>
    </recommendedName>
</protein>
<organism evidence="3 4">
    <name type="scientific">Gossypium gossypioides</name>
    <name type="common">Mexican cotton</name>
    <name type="synonym">Selera gossypioides</name>
    <dbReference type="NCBI Taxonomy" id="34282"/>
    <lineage>
        <taxon>Eukaryota</taxon>
        <taxon>Viridiplantae</taxon>
        <taxon>Streptophyta</taxon>
        <taxon>Embryophyta</taxon>
        <taxon>Tracheophyta</taxon>
        <taxon>Spermatophyta</taxon>
        <taxon>Magnoliopsida</taxon>
        <taxon>eudicotyledons</taxon>
        <taxon>Gunneridae</taxon>
        <taxon>Pentapetalae</taxon>
        <taxon>rosids</taxon>
        <taxon>malvids</taxon>
        <taxon>Malvales</taxon>
        <taxon>Malvaceae</taxon>
        <taxon>Malvoideae</taxon>
        <taxon>Gossypium</taxon>
    </lineage>
</organism>
<feature type="region of interest" description="Disordered" evidence="1">
    <location>
        <begin position="1"/>
        <end position="63"/>
    </location>
</feature>
<dbReference type="EMBL" id="JABEZY010000010">
    <property type="protein sequence ID" value="MBA0747688.1"/>
    <property type="molecule type" value="Genomic_DNA"/>
</dbReference>
<reference evidence="3 4" key="1">
    <citation type="journal article" date="2019" name="Genome Biol. Evol.">
        <title>Insights into the evolution of the New World diploid cottons (Gossypium, subgenus Houzingenia) based on genome sequencing.</title>
        <authorList>
            <person name="Grover C.E."/>
            <person name="Arick M.A. 2nd"/>
            <person name="Thrash A."/>
            <person name="Conover J.L."/>
            <person name="Sanders W.S."/>
            <person name="Peterson D.G."/>
            <person name="Frelichowski J.E."/>
            <person name="Scheffler J.A."/>
            <person name="Scheffler B.E."/>
            <person name="Wendel J.F."/>
        </authorList>
    </citation>
    <scope>NUCLEOTIDE SEQUENCE [LARGE SCALE GENOMIC DNA]</scope>
    <source>
        <strain evidence="3">5</strain>
        <tissue evidence="3">Leaf</tissue>
    </source>
</reference>
<feature type="non-terminal residue" evidence="3">
    <location>
        <position position="284"/>
    </location>
</feature>
<sequence>ESNGEGDLEKVESSWESDVGEVQADGEGVSATSIEVDKDIGMESGGHISLGSTDGENNDSEVTADEYAGDFVTSDRLDNVVASRSGEEEDGNDTEKTGCRPLIRLDGCFLKGSFKNEFLTAVGIHANNQMFPIAWVVVEVECTDSWAWFLSLLSTDLGLEYKFGYTIISDQQKIVKCTTERVWEDLCSTLEKKNKDAYDNLMKKSPKMWTRAFLWTTCKTNIVDNNLCEAFNSIIVEARFKSIIRMLEDIRTKMMTRIVQKRKLCNRWKQNYGPLVKAKFDANK</sequence>
<accession>A0A7J9CH21</accession>
<feature type="non-terminal residue" evidence="3">
    <location>
        <position position="1"/>
    </location>
</feature>